<comment type="subcellular location">
    <subcellularLocation>
        <location evidence="1">Membrane</location>
    </subcellularLocation>
</comment>
<keyword evidence="4" id="KW-0732">Signal</keyword>
<sequence>MRYRAPMTSRPSVARAAATAVSLALVIAPLPSAPALAAEVSLTAGDNADLAKTLKAASLSVSAIENDKVSDPQELIADAKADYQRLVAALYDKGYFGASVSILVDGKEASGVPVLGGNTKIGRIEIRVDPGPRFKFSEAEVTPLPKGAAPYEGFAPGQTASTGVMRKAAAAGVEDWRNRGHAKAAISDQKITANHDTDTVAARFGLTPGPQLTFGTVTLSERSLASKVRAKRIRAIAGLPVGKLYSPEEISKAESRLRRAGAFSSATVAESDSVGPDNTLPTTIDVVDSKPRRLGFGAEVTTEEGATISGYWLHRNLLGGAERLRIDGEVSGIGGTTGGGMDYSLKTTLTYPAFKNPDMDLVYGIDLEHEDEEEYISDVAEVSVGVDRYLTSKLTANLRLGLRYSHTEDNLGDRDFQHITFKTGLTWDNRNDKIDPTDGVYAQVSATPFLGVSGTASGLLTEADLRGYRELGTPKLAIASRVQIGNIQGPSIEDTPSDWLFWSGGGGSVRGQGYQSLGTYAAGVETGGLSYSAISTELRSRIGDSWGAVAFVDYGYVSGYNDFSSGEWQGGAGIGARYFTGIGPIRLDVAVPVTGNKNSVSVYVGIGQSF</sequence>
<comment type="caution">
    <text evidence="6">The sequence shown here is derived from an EMBL/GenBank/DDBJ whole genome shotgun (WGS) entry which is preliminary data.</text>
</comment>
<keyword evidence="7" id="KW-1185">Reference proteome</keyword>
<dbReference type="GO" id="GO:0019867">
    <property type="term" value="C:outer membrane"/>
    <property type="evidence" value="ECO:0007669"/>
    <property type="project" value="InterPro"/>
</dbReference>
<evidence type="ECO:0000313" key="6">
    <source>
        <dbReference type="EMBL" id="MXN17175.1"/>
    </source>
</evidence>
<gene>
    <name evidence="6" type="ORF">GR170_04965</name>
</gene>
<evidence type="ECO:0000256" key="2">
    <source>
        <dbReference type="ARBA" id="ARBA00022452"/>
    </source>
</evidence>
<protein>
    <submittedName>
        <fullName evidence="6">BamA/TamA family outer membrane protein</fullName>
    </submittedName>
</protein>
<name>A0A6L7FZH0_9RHOB</name>
<dbReference type="Pfam" id="PF01103">
    <property type="entry name" value="Omp85"/>
    <property type="match status" value="1"/>
</dbReference>
<evidence type="ECO:0000256" key="1">
    <source>
        <dbReference type="ARBA" id="ARBA00004370"/>
    </source>
</evidence>
<keyword evidence="3" id="KW-0472">Membrane</keyword>
<dbReference type="PANTHER" id="PTHR12815">
    <property type="entry name" value="SORTING AND ASSEMBLY MACHINERY SAMM50 PROTEIN FAMILY MEMBER"/>
    <property type="match status" value="1"/>
</dbReference>
<feature type="chain" id="PRO_5026809773" evidence="4">
    <location>
        <begin position="38"/>
        <end position="610"/>
    </location>
</feature>
<dbReference type="PANTHER" id="PTHR12815:SF42">
    <property type="entry name" value="BACTERIAL SURFACE ANTIGEN (D15) DOMAIN-CONTAINING PROTEIN"/>
    <property type="match status" value="1"/>
</dbReference>
<feature type="domain" description="Bacterial surface antigen (D15)" evidence="5">
    <location>
        <begin position="316"/>
        <end position="610"/>
    </location>
</feature>
<dbReference type="Proteomes" id="UP000477911">
    <property type="component" value="Unassembled WGS sequence"/>
</dbReference>
<dbReference type="Gene3D" id="3.10.20.310">
    <property type="entry name" value="membrane protein fhac"/>
    <property type="match status" value="1"/>
</dbReference>
<dbReference type="AlphaFoldDB" id="A0A6L7FZH0"/>
<dbReference type="EMBL" id="WUMU01000003">
    <property type="protein sequence ID" value="MXN17175.1"/>
    <property type="molecule type" value="Genomic_DNA"/>
</dbReference>
<evidence type="ECO:0000256" key="4">
    <source>
        <dbReference type="SAM" id="SignalP"/>
    </source>
</evidence>
<keyword evidence="2" id="KW-1134">Transmembrane beta strand</keyword>
<organism evidence="6 7">
    <name type="scientific">Pseudooceanicola albus</name>
    <dbReference type="NCBI Taxonomy" id="2692189"/>
    <lineage>
        <taxon>Bacteria</taxon>
        <taxon>Pseudomonadati</taxon>
        <taxon>Pseudomonadota</taxon>
        <taxon>Alphaproteobacteria</taxon>
        <taxon>Rhodobacterales</taxon>
        <taxon>Paracoccaceae</taxon>
        <taxon>Pseudooceanicola</taxon>
    </lineage>
</organism>
<evidence type="ECO:0000313" key="7">
    <source>
        <dbReference type="Proteomes" id="UP000477911"/>
    </source>
</evidence>
<dbReference type="Gene3D" id="2.40.160.50">
    <property type="entry name" value="membrane protein fhac: a member of the omp85/tpsb transporter family"/>
    <property type="match status" value="1"/>
</dbReference>
<dbReference type="InterPro" id="IPR000184">
    <property type="entry name" value="Bac_surfAg_D15"/>
</dbReference>
<feature type="signal peptide" evidence="4">
    <location>
        <begin position="1"/>
        <end position="37"/>
    </location>
</feature>
<reference evidence="6 7" key="1">
    <citation type="submission" date="2019-12" db="EMBL/GenBank/DDBJ databases">
        <authorList>
            <person name="Li M."/>
        </authorList>
    </citation>
    <scope>NUCLEOTIDE SEQUENCE [LARGE SCALE GENOMIC DNA]</scope>
    <source>
        <strain evidence="6 7">GBMRC 2024</strain>
    </source>
</reference>
<proteinExistence type="predicted"/>
<accession>A0A6L7FZH0</accession>
<keyword evidence="2" id="KW-0812">Transmembrane</keyword>
<evidence type="ECO:0000256" key="3">
    <source>
        <dbReference type="ARBA" id="ARBA00023136"/>
    </source>
</evidence>
<evidence type="ECO:0000259" key="5">
    <source>
        <dbReference type="Pfam" id="PF01103"/>
    </source>
</evidence>
<dbReference type="InterPro" id="IPR039910">
    <property type="entry name" value="D15-like"/>
</dbReference>